<dbReference type="GO" id="GO:0009279">
    <property type="term" value="C:cell outer membrane"/>
    <property type="evidence" value="ECO:0007669"/>
    <property type="project" value="TreeGrafter"/>
</dbReference>
<reference evidence="2" key="1">
    <citation type="submission" date="2005-07" db="EMBL/GenBank/DDBJ databases">
        <title>Complete sequence of Prochlorococcus marinus str. MIT 9312.</title>
        <authorList>
            <consortium name="US DOE Joint Genome Institute"/>
            <person name="Copeland A."/>
            <person name="Lucas S."/>
            <person name="Lapidus A."/>
            <person name="Barry K."/>
            <person name="Detter J.C."/>
            <person name="Glavina T."/>
            <person name="Hammon N."/>
            <person name="Israni S."/>
            <person name="Pitluck S."/>
            <person name="Thiel J."/>
            <person name="Schmutz J."/>
            <person name="Larimer F."/>
            <person name="Land M."/>
            <person name="Kyrpides N."/>
            <person name="Lykidis A."/>
            <person name="Richardson P."/>
        </authorList>
    </citation>
    <scope>NUCLEOTIDE SEQUENCE [LARGE SCALE GENOMIC DNA]</scope>
    <source>
        <strain evidence="2">MIT 9312</strain>
    </source>
</reference>
<accession>Q31CS8</accession>
<dbReference type="PANTHER" id="PTHR30189:SF1">
    <property type="entry name" value="LPS-ASSEMBLY PROTEIN LPTD"/>
    <property type="match status" value="1"/>
</dbReference>
<gene>
    <name evidence="1" type="ordered locus">PMT9312_0256</name>
</gene>
<dbReference type="RefSeq" id="WP_011375819.1">
    <property type="nucleotide sequence ID" value="NC_007577.1"/>
</dbReference>
<protein>
    <recommendedName>
        <fullName evidence="3">Repeats containing protein</fullName>
    </recommendedName>
</protein>
<dbReference type="HOGENOM" id="CLU_412106_0_0_3"/>
<sequence length="643" mass="73022">MTFIAGISKKVISISLLFINLLQPLKSADLEKINRSENNTETKLSNLKRSNKSELLLVSNSKQLNEIVIQSDKQSEINDVIYAEGNVSLSYRGKLLQADNLTYDKLNKKISAKGNIVLILGDQIFKVSKLEYSFISEKGYLLDVQGSINTNTLMDDLSSNFSFSDANKIESLLKLEKEEALNTPGQINNWIFSTERISIDGKKWKSNKAIFSNDILQSKQVKIEINSLEAYSSNEELRFRSSLNYLVLDENVSIPFWFGNRTLPKSGQNLDSKSSWTIGYDNLDKDGLFIGKKFNSLNLSDDFIINLEPQFLIQRSFNGITNSFVKKGDLITGEKVERDAKFADYFGFKSEIKGKVNNWDLEIVNEINSLDTNKFSDALRSKSILNKQINFLNAKWDKSFYGVYRDRVWNGSLGESEIYAGYGSKLEKKHTWEVNGTNKTEVFSLGLAHLKGEALGSKSLVNSVKGNLFYSLDQNIPLSVDKPKNKIINSSYEYIYEPIKKGLSLNTRLAGMYSLYHDGNHQEYIGFGFGPELILGNFKTKTFDYTRISILPFYKFNNGDSIFKFDQISDKFTLDIGFDQQLFGPILLKSNGTLNLDSDSNDYGQFINSKISINWKKRSYEFGIFYQPHIQAGGISFNLFGFK</sequence>
<dbReference type="STRING" id="74546.PMT9312_0256"/>
<dbReference type="GO" id="GO:1990351">
    <property type="term" value="C:transporter complex"/>
    <property type="evidence" value="ECO:0007669"/>
    <property type="project" value="TreeGrafter"/>
</dbReference>
<organism evidence="1 2">
    <name type="scientific">Prochlorococcus marinus (strain MIT 9312)</name>
    <dbReference type="NCBI Taxonomy" id="74546"/>
    <lineage>
        <taxon>Bacteria</taxon>
        <taxon>Bacillati</taxon>
        <taxon>Cyanobacteriota</taxon>
        <taxon>Cyanophyceae</taxon>
        <taxon>Synechococcales</taxon>
        <taxon>Prochlorococcaceae</taxon>
        <taxon>Prochlorococcus</taxon>
    </lineage>
</organism>
<dbReference type="eggNOG" id="COG1452">
    <property type="taxonomic scope" value="Bacteria"/>
</dbReference>
<name>Q31CS8_PROM9</name>
<dbReference type="InterPro" id="IPR022244">
    <property type="entry name" value="DUF3769"/>
</dbReference>
<dbReference type="EMBL" id="CP000111">
    <property type="protein sequence ID" value="ABB49317.1"/>
    <property type="molecule type" value="Genomic_DNA"/>
</dbReference>
<dbReference type="KEGG" id="pmi:PMT9312_0256"/>
<dbReference type="AlphaFoldDB" id="Q31CS8"/>
<dbReference type="InterPro" id="IPR050218">
    <property type="entry name" value="LptD"/>
</dbReference>
<dbReference type="Pfam" id="PF12600">
    <property type="entry name" value="DUF3769"/>
    <property type="match status" value="1"/>
</dbReference>
<proteinExistence type="predicted"/>
<dbReference type="Proteomes" id="UP000002715">
    <property type="component" value="Chromosome"/>
</dbReference>
<evidence type="ECO:0008006" key="3">
    <source>
        <dbReference type="Google" id="ProtNLM"/>
    </source>
</evidence>
<evidence type="ECO:0000313" key="1">
    <source>
        <dbReference type="EMBL" id="ABB49317.1"/>
    </source>
</evidence>
<dbReference type="PANTHER" id="PTHR30189">
    <property type="entry name" value="LPS-ASSEMBLY PROTEIN"/>
    <property type="match status" value="1"/>
</dbReference>
<evidence type="ECO:0000313" key="2">
    <source>
        <dbReference type="Proteomes" id="UP000002715"/>
    </source>
</evidence>